<evidence type="ECO:0000256" key="4">
    <source>
        <dbReference type="ARBA" id="ARBA00022679"/>
    </source>
</evidence>
<dbReference type="PANTHER" id="PTHR31760:SF0">
    <property type="entry name" value="S-ADENOSYL-L-METHIONINE-DEPENDENT METHYLTRANSFERASES SUPERFAMILY PROTEIN"/>
    <property type="match status" value="1"/>
</dbReference>
<comment type="function">
    <text evidence="6">Specifically methylates the N7 position of guanine in position 527 of 16S rRNA.</text>
</comment>
<dbReference type="EC" id="2.1.1.170" evidence="6"/>
<dbReference type="Pfam" id="PF02527">
    <property type="entry name" value="GidB"/>
    <property type="match status" value="1"/>
</dbReference>
<accession>A0ABV7E3U1</accession>
<feature type="binding site" evidence="6">
    <location>
        <position position="144"/>
    </location>
    <ligand>
        <name>S-adenosyl-L-methionine</name>
        <dbReference type="ChEBI" id="CHEBI:59789"/>
    </ligand>
</feature>
<feature type="binding site" evidence="6">
    <location>
        <position position="84"/>
    </location>
    <ligand>
        <name>S-adenosyl-L-methionine</name>
        <dbReference type="ChEBI" id="CHEBI:59789"/>
    </ligand>
</feature>
<organism evidence="7 8">
    <name type="scientific">Alteraurantiacibacter palmitatis</name>
    <dbReference type="NCBI Taxonomy" id="2054628"/>
    <lineage>
        <taxon>Bacteria</taxon>
        <taxon>Pseudomonadati</taxon>
        <taxon>Pseudomonadota</taxon>
        <taxon>Alphaproteobacteria</taxon>
        <taxon>Sphingomonadales</taxon>
        <taxon>Erythrobacteraceae</taxon>
        <taxon>Alteraurantiacibacter</taxon>
    </lineage>
</organism>
<dbReference type="RefSeq" id="WP_336925583.1">
    <property type="nucleotide sequence ID" value="NZ_JBANRO010000004.1"/>
</dbReference>
<dbReference type="Proteomes" id="UP001595456">
    <property type="component" value="Unassembled WGS sequence"/>
</dbReference>
<name>A0ABV7E3U1_9SPHN</name>
<keyword evidence="8" id="KW-1185">Reference proteome</keyword>
<evidence type="ECO:0000313" key="8">
    <source>
        <dbReference type="Proteomes" id="UP001595456"/>
    </source>
</evidence>
<comment type="similarity">
    <text evidence="6">Belongs to the methyltransferase superfamily. RNA methyltransferase RsmG family.</text>
</comment>
<evidence type="ECO:0000256" key="3">
    <source>
        <dbReference type="ARBA" id="ARBA00022603"/>
    </source>
</evidence>
<proteinExistence type="inferred from homology"/>
<evidence type="ECO:0000256" key="1">
    <source>
        <dbReference type="ARBA" id="ARBA00022490"/>
    </source>
</evidence>
<reference evidence="8" key="1">
    <citation type="journal article" date="2019" name="Int. J. Syst. Evol. Microbiol.">
        <title>The Global Catalogue of Microorganisms (GCM) 10K type strain sequencing project: providing services to taxonomists for standard genome sequencing and annotation.</title>
        <authorList>
            <consortium name="The Broad Institute Genomics Platform"/>
            <consortium name="The Broad Institute Genome Sequencing Center for Infectious Disease"/>
            <person name="Wu L."/>
            <person name="Ma J."/>
        </authorList>
    </citation>
    <scope>NUCLEOTIDE SEQUENCE [LARGE SCALE GENOMIC DNA]</scope>
    <source>
        <strain evidence="8">KCTC 52607</strain>
    </source>
</reference>
<keyword evidence="4 6" id="KW-0808">Transferase</keyword>
<dbReference type="Gene3D" id="3.40.50.150">
    <property type="entry name" value="Vaccinia Virus protein VP39"/>
    <property type="match status" value="1"/>
</dbReference>
<protein>
    <recommendedName>
        <fullName evidence="6">Ribosomal RNA small subunit methyltransferase G</fullName>
        <ecNumber evidence="6">2.1.1.170</ecNumber>
    </recommendedName>
    <alternativeName>
        <fullName evidence="6">16S rRNA 7-methylguanosine methyltransferase</fullName>
        <shortName evidence="6">16S rRNA m7G methyltransferase</shortName>
    </alternativeName>
</protein>
<keyword evidence="2 6" id="KW-0698">rRNA processing</keyword>
<dbReference type="NCBIfam" id="TIGR00138">
    <property type="entry name" value="rsmG_gidB"/>
    <property type="match status" value="1"/>
</dbReference>
<dbReference type="GO" id="GO:0032259">
    <property type="term" value="P:methylation"/>
    <property type="evidence" value="ECO:0007669"/>
    <property type="project" value="UniProtKB-KW"/>
</dbReference>
<comment type="catalytic activity">
    <reaction evidence="6">
        <text>guanosine(527) in 16S rRNA + S-adenosyl-L-methionine = N(7)-methylguanosine(527) in 16S rRNA + S-adenosyl-L-homocysteine</text>
        <dbReference type="Rhea" id="RHEA:42732"/>
        <dbReference type="Rhea" id="RHEA-COMP:10209"/>
        <dbReference type="Rhea" id="RHEA-COMP:10210"/>
        <dbReference type="ChEBI" id="CHEBI:57856"/>
        <dbReference type="ChEBI" id="CHEBI:59789"/>
        <dbReference type="ChEBI" id="CHEBI:74269"/>
        <dbReference type="ChEBI" id="CHEBI:74480"/>
        <dbReference type="EC" id="2.1.1.170"/>
    </reaction>
</comment>
<keyword evidence="3 6" id="KW-0489">Methyltransferase</keyword>
<gene>
    <name evidence="6 7" type="primary">rsmG</name>
    <name evidence="7" type="ORF">ACFODU_02050</name>
</gene>
<keyword evidence="5 6" id="KW-0949">S-adenosyl-L-methionine</keyword>
<evidence type="ECO:0000256" key="2">
    <source>
        <dbReference type="ARBA" id="ARBA00022552"/>
    </source>
</evidence>
<evidence type="ECO:0000313" key="7">
    <source>
        <dbReference type="EMBL" id="MFC3096583.1"/>
    </source>
</evidence>
<dbReference type="PANTHER" id="PTHR31760">
    <property type="entry name" value="S-ADENOSYL-L-METHIONINE-DEPENDENT METHYLTRANSFERASES SUPERFAMILY PROTEIN"/>
    <property type="match status" value="1"/>
</dbReference>
<dbReference type="InterPro" id="IPR003682">
    <property type="entry name" value="rRNA_ssu_MeTfrase_G"/>
</dbReference>
<dbReference type="InterPro" id="IPR029063">
    <property type="entry name" value="SAM-dependent_MTases_sf"/>
</dbReference>
<dbReference type="GO" id="GO:0008168">
    <property type="term" value="F:methyltransferase activity"/>
    <property type="evidence" value="ECO:0007669"/>
    <property type="project" value="UniProtKB-KW"/>
</dbReference>
<comment type="caution">
    <text evidence="6">Lacks conserved residue(s) required for the propagation of feature annotation.</text>
</comment>
<sequence length="212" mass="23375">MIASEDDARSFCAALVDADAMDRLARFIAMLAEENERQNLISASSLSQVWQRHIADSLQLLLYVPHETLERRGAWLDLGSGAGMPGLVLAIARPELPFHLVESRKKRVAWLESVAREFGLAQCRVHGSRLETVPTAPMQVICARAFAPLDKLLSLSARFSTPDTVWLLPKGRSAGEELAMQPESIRAMFHVEHSRTDPQAGIVTGTGRPPVR</sequence>
<dbReference type="SUPFAM" id="SSF53335">
    <property type="entry name" value="S-adenosyl-L-methionine-dependent methyltransferases"/>
    <property type="match status" value="1"/>
</dbReference>
<feature type="binding site" evidence="6">
    <location>
        <begin position="130"/>
        <end position="131"/>
    </location>
    <ligand>
        <name>S-adenosyl-L-methionine</name>
        <dbReference type="ChEBI" id="CHEBI:59789"/>
    </ligand>
</feature>
<comment type="caution">
    <text evidence="7">The sequence shown here is derived from an EMBL/GenBank/DDBJ whole genome shotgun (WGS) entry which is preliminary data.</text>
</comment>
<comment type="subcellular location">
    <subcellularLocation>
        <location evidence="6">Cytoplasm</location>
    </subcellularLocation>
</comment>
<feature type="binding site" evidence="6">
    <location>
        <position position="79"/>
    </location>
    <ligand>
        <name>S-adenosyl-L-methionine</name>
        <dbReference type="ChEBI" id="CHEBI:59789"/>
    </ligand>
</feature>
<dbReference type="EMBL" id="JBHRST010000002">
    <property type="protein sequence ID" value="MFC3096583.1"/>
    <property type="molecule type" value="Genomic_DNA"/>
</dbReference>
<dbReference type="HAMAP" id="MF_00074">
    <property type="entry name" value="16SrRNA_methyltr_G"/>
    <property type="match status" value="1"/>
</dbReference>
<keyword evidence="1 6" id="KW-0963">Cytoplasm</keyword>
<evidence type="ECO:0000256" key="5">
    <source>
        <dbReference type="ARBA" id="ARBA00022691"/>
    </source>
</evidence>
<evidence type="ECO:0000256" key="6">
    <source>
        <dbReference type="HAMAP-Rule" id="MF_00074"/>
    </source>
</evidence>